<dbReference type="GO" id="GO:0030136">
    <property type="term" value="C:clathrin-coated vesicle"/>
    <property type="evidence" value="ECO:0007669"/>
    <property type="project" value="UniProtKB-SubCell"/>
</dbReference>
<comment type="caution">
    <text evidence="10">The sequence shown here is derived from an EMBL/GenBank/DDBJ whole genome shotgun (WGS) entry which is preliminary data.</text>
</comment>
<dbReference type="Proteomes" id="UP000655225">
    <property type="component" value="Unassembled WGS sequence"/>
</dbReference>
<dbReference type="GO" id="GO:0072583">
    <property type="term" value="P:clathrin-dependent endocytosis"/>
    <property type="evidence" value="ECO:0007669"/>
    <property type="project" value="InterPro"/>
</dbReference>
<dbReference type="PANTHER" id="PTHR22951">
    <property type="entry name" value="CLATHRIN ASSEMBLY PROTEIN"/>
    <property type="match status" value="1"/>
</dbReference>
<dbReference type="SUPFAM" id="SSF48464">
    <property type="entry name" value="ENTH/VHS domain"/>
    <property type="match status" value="1"/>
</dbReference>
<keyword evidence="6" id="KW-0472">Membrane</keyword>
<sequence>MGRRTNLRDLIGVLKDKASLSKAALLSKPNTSSANLAVLRATTHEPSIPPNEKHVAALLSFGHSSRATASTCIEALMDRLQNTHNSSVALKCLITVHIIIKRGSFILQDQLSIYPSSGGRNYLNLSNFRDYSTPKTWELSLWVRWYARVLEQLLLCSRVLGFFLCSSSYTSEKDTVEEKVSALLNRDLLREIDALVGVIEEICRAPDSVHVQGNSLVYEVMEFVRTDYLSAQNEILLRVIEFRERLDSLSFGESVELVCTLKRLEECKERLLLLFMNTKTTTESIWDLVSEIKNNLGMMKECRNDGRLVRTGRRERGSESARFGGQVVRSGDSVLFSSGRVDLNRVPFTILESVASDE</sequence>
<dbReference type="GO" id="GO:0000149">
    <property type="term" value="F:SNARE binding"/>
    <property type="evidence" value="ECO:0007669"/>
    <property type="project" value="TreeGrafter"/>
</dbReference>
<keyword evidence="7" id="KW-0168">Coated pit</keyword>
<evidence type="ECO:0000256" key="4">
    <source>
        <dbReference type="ARBA" id="ARBA00022583"/>
    </source>
</evidence>
<name>A0A834ZBX3_TETSI</name>
<keyword evidence="5" id="KW-0333">Golgi apparatus</keyword>
<protein>
    <recommendedName>
        <fullName evidence="9">ENTH domain-containing protein</fullName>
    </recommendedName>
</protein>
<feature type="domain" description="ENTH" evidence="9">
    <location>
        <begin position="26"/>
        <end position="164"/>
    </location>
</feature>
<comment type="subcellular location">
    <subcellularLocation>
        <location evidence="1">Cytoplasmic vesicle</location>
        <location evidence="1">Clathrin-coated vesicle</location>
    </subcellularLocation>
    <subcellularLocation>
        <location evidence="2">Golgi apparatus</location>
    </subcellularLocation>
    <subcellularLocation>
        <location evidence="3">Membrane</location>
        <location evidence="3">Clathrin-coated pit</location>
    </subcellularLocation>
</comment>
<evidence type="ECO:0000313" key="11">
    <source>
        <dbReference type="Proteomes" id="UP000655225"/>
    </source>
</evidence>
<evidence type="ECO:0000256" key="5">
    <source>
        <dbReference type="ARBA" id="ARBA00023034"/>
    </source>
</evidence>
<dbReference type="GO" id="GO:0005545">
    <property type="term" value="F:1-phosphatidylinositol binding"/>
    <property type="evidence" value="ECO:0007669"/>
    <property type="project" value="TreeGrafter"/>
</dbReference>
<evidence type="ECO:0000313" key="10">
    <source>
        <dbReference type="EMBL" id="KAF8404669.1"/>
    </source>
</evidence>
<dbReference type="PROSITE" id="PS50942">
    <property type="entry name" value="ENTH"/>
    <property type="match status" value="1"/>
</dbReference>
<gene>
    <name evidence="10" type="ORF">HHK36_009557</name>
</gene>
<evidence type="ECO:0000256" key="1">
    <source>
        <dbReference type="ARBA" id="ARBA00004132"/>
    </source>
</evidence>
<dbReference type="Pfam" id="PF07651">
    <property type="entry name" value="ANTH"/>
    <property type="match status" value="1"/>
</dbReference>
<dbReference type="InterPro" id="IPR048050">
    <property type="entry name" value="ANTH_N_plant"/>
</dbReference>
<dbReference type="InterPro" id="IPR011417">
    <property type="entry name" value="ANTH_dom"/>
</dbReference>
<evidence type="ECO:0000256" key="3">
    <source>
        <dbReference type="ARBA" id="ARBA00004600"/>
    </source>
</evidence>
<dbReference type="GO" id="GO:0005905">
    <property type="term" value="C:clathrin-coated pit"/>
    <property type="evidence" value="ECO:0007669"/>
    <property type="project" value="UniProtKB-SubCell"/>
</dbReference>
<evidence type="ECO:0000256" key="8">
    <source>
        <dbReference type="ARBA" id="ARBA00023329"/>
    </source>
</evidence>
<accession>A0A834ZBX3</accession>
<dbReference type="AlphaFoldDB" id="A0A834ZBX3"/>
<dbReference type="InterPro" id="IPR013809">
    <property type="entry name" value="ENTH"/>
</dbReference>
<proteinExistence type="predicted"/>
<evidence type="ECO:0000259" key="9">
    <source>
        <dbReference type="PROSITE" id="PS50942"/>
    </source>
</evidence>
<organism evidence="10 11">
    <name type="scientific">Tetracentron sinense</name>
    <name type="common">Spur-leaf</name>
    <dbReference type="NCBI Taxonomy" id="13715"/>
    <lineage>
        <taxon>Eukaryota</taxon>
        <taxon>Viridiplantae</taxon>
        <taxon>Streptophyta</taxon>
        <taxon>Embryophyta</taxon>
        <taxon>Tracheophyta</taxon>
        <taxon>Spermatophyta</taxon>
        <taxon>Magnoliopsida</taxon>
        <taxon>Trochodendrales</taxon>
        <taxon>Trochodendraceae</taxon>
        <taxon>Tetracentron</taxon>
    </lineage>
</organism>
<dbReference type="InterPro" id="IPR045192">
    <property type="entry name" value="AP180-like"/>
</dbReference>
<evidence type="ECO:0000256" key="7">
    <source>
        <dbReference type="ARBA" id="ARBA00023176"/>
    </source>
</evidence>
<reference evidence="10 11" key="1">
    <citation type="submission" date="2020-04" db="EMBL/GenBank/DDBJ databases">
        <title>Plant Genome Project.</title>
        <authorList>
            <person name="Zhang R.-G."/>
        </authorList>
    </citation>
    <scope>NUCLEOTIDE SEQUENCE [LARGE SCALE GENOMIC DNA]</scope>
    <source>
        <strain evidence="10">YNK0</strain>
        <tissue evidence="10">Leaf</tissue>
    </source>
</reference>
<dbReference type="OrthoDB" id="44015at2759"/>
<keyword evidence="8" id="KW-0968">Cytoplasmic vesicle</keyword>
<dbReference type="GO" id="GO:0005546">
    <property type="term" value="F:phosphatidylinositol-4,5-bisphosphate binding"/>
    <property type="evidence" value="ECO:0007669"/>
    <property type="project" value="TreeGrafter"/>
</dbReference>
<dbReference type="CDD" id="cd16987">
    <property type="entry name" value="ANTH_N_AP180_plant"/>
    <property type="match status" value="1"/>
</dbReference>
<evidence type="ECO:0000256" key="2">
    <source>
        <dbReference type="ARBA" id="ARBA00004555"/>
    </source>
</evidence>
<dbReference type="Gene3D" id="1.25.40.90">
    <property type="match status" value="1"/>
</dbReference>
<dbReference type="InterPro" id="IPR008942">
    <property type="entry name" value="ENTH_VHS"/>
</dbReference>
<dbReference type="GO" id="GO:0005794">
    <property type="term" value="C:Golgi apparatus"/>
    <property type="evidence" value="ECO:0007669"/>
    <property type="project" value="UniProtKB-SubCell"/>
</dbReference>
<dbReference type="OMA" id="PSTELLW"/>
<dbReference type="FunFam" id="1.25.40.90:FF:000035">
    <property type="entry name" value="Putative clathrin assembly protein At4g40080"/>
    <property type="match status" value="1"/>
</dbReference>
<dbReference type="PANTHER" id="PTHR22951:SF76">
    <property type="entry name" value="OS09G0468150 PROTEIN"/>
    <property type="match status" value="1"/>
</dbReference>
<dbReference type="GO" id="GO:0032050">
    <property type="term" value="F:clathrin heavy chain binding"/>
    <property type="evidence" value="ECO:0007669"/>
    <property type="project" value="TreeGrafter"/>
</dbReference>
<dbReference type="GO" id="GO:0048268">
    <property type="term" value="P:clathrin coat assembly"/>
    <property type="evidence" value="ECO:0007669"/>
    <property type="project" value="InterPro"/>
</dbReference>
<evidence type="ECO:0000256" key="6">
    <source>
        <dbReference type="ARBA" id="ARBA00023136"/>
    </source>
</evidence>
<keyword evidence="4" id="KW-0254">Endocytosis</keyword>
<dbReference type="GO" id="GO:0006900">
    <property type="term" value="P:vesicle budding from membrane"/>
    <property type="evidence" value="ECO:0007669"/>
    <property type="project" value="TreeGrafter"/>
</dbReference>
<keyword evidence="11" id="KW-1185">Reference proteome</keyword>
<dbReference type="SMART" id="SM00273">
    <property type="entry name" value="ENTH"/>
    <property type="match status" value="1"/>
</dbReference>
<dbReference type="EMBL" id="JABCRI010000006">
    <property type="protein sequence ID" value="KAF8404669.1"/>
    <property type="molecule type" value="Genomic_DNA"/>
</dbReference>